<dbReference type="SUPFAM" id="SSF48239">
    <property type="entry name" value="Terpenoid cyclases/Protein prenyltransferases"/>
    <property type="match status" value="1"/>
</dbReference>
<dbReference type="InterPro" id="IPR011625">
    <property type="entry name" value="A2M_N_BRD"/>
</dbReference>
<dbReference type="SMART" id="SM00192">
    <property type="entry name" value="LDLa"/>
    <property type="match status" value="1"/>
</dbReference>
<dbReference type="InterPro" id="IPR036595">
    <property type="entry name" value="A-macroglobulin_rcpt-bd_sf"/>
</dbReference>
<comment type="caution">
    <text evidence="7">The sequence shown here is derived from an EMBL/GenBank/DDBJ whole genome shotgun (WGS) entry which is preliminary data.</text>
</comment>
<dbReference type="InterPro" id="IPR036055">
    <property type="entry name" value="LDL_receptor-like_sf"/>
</dbReference>
<dbReference type="Gene3D" id="2.60.40.1930">
    <property type="match status" value="3"/>
</dbReference>
<dbReference type="PROSITE" id="PS50068">
    <property type="entry name" value="LDLRA_2"/>
    <property type="match status" value="1"/>
</dbReference>
<dbReference type="InterPro" id="IPR001599">
    <property type="entry name" value="Macroglobln_a2"/>
</dbReference>
<evidence type="ECO:0000256" key="2">
    <source>
        <dbReference type="PROSITE-ProRule" id="PRU00124"/>
    </source>
</evidence>
<organism evidence="7 8">
    <name type="scientific">Oedothorax gibbosus</name>
    <dbReference type="NCBI Taxonomy" id="931172"/>
    <lineage>
        <taxon>Eukaryota</taxon>
        <taxon>Metazoa</taxon>
        <taxon>Ecdysozoa</taxon>
        <taxon>Arthropoda</taxon>
        <taxon>Chelicerata</taxon>
        <taxon>Arachnida</taxon>
        <taxon>Araneae</taxon>
        <taxon>Araneomorphae</taxon>
        <taxon>Entelegynae</taxon>
        <taxon>Araneoidea</taxon>
        <taxon>Linyphiidae</taxon>
        <taxon>Erigoninae</taxon>
        <taxon>Oedothorax</taxon>
    </lineage>
</organism>
<comment type="caution">
    <text evidence="2">Lacks conserved residue(s) required for the propagation of feature annotation.</text>
</comment>
<dbReference type="PANTHER" id="PTHR11412:SF172">
    <property type="entry name" value="LD23292P"/>
    <property type="match status" value="1"/>
</dbReference>
<dbReference type="InterPro" id="IPR008930">
    <property type="entry name" value="Terpenoid_cyclase/PrenylTrfase"/>
</dbReference>
<dbReference type="InterPro" id="IPR050473">
    <property type="entry name" value="A2M/Complement_sys"/>
</dbReference>
<evidence type="ECO:0000259" key="6">
    <source>
        <dbReference type="SMART" id="SM01361"/>
    </source>
</evidence>
<feature type="domain" description="Alpha-2-macroglobulin" evidence="5">
    <location>
        <begin position="761"/>
        <end position="852"/>
    </location>
</feature>
<feature type="disulfide bond" evidence="2">
    <location>
        <begin position="708"/>
        <end position="726"/>
    </location>
</feature>
<dbReference type="SMART" id="SM01419">
    <property type="entry name" value="Thiol-ester_cl"/>
    <property type="match status" value="1"/>
</dbReference>
<dbReference type="Pfam" id="PF17791">
    <property type="entry name" value="MG3"/>
    <property type="match status" value="1"/>
</dbReference>
<dbReference type="Pfam" id="PF07678">
    <property type="entry name" value="TED_complement"/>
    <property type="match status" value="1"/>
</dbReference>
<dbReference type="CDD" id="cd00112">
    <property type="entry name" value="LDLa"/>
    <property type="match status" value="1"/>
</dbReference>
<evidence type="ECO:0000313" key="8">
    <source>
        <dbReference type="Proteomes" id="UP000827092"/>
    </source>
</evidence>
<feature type="chain" id="PRO_5043596784" description="CD109 antigen" evidence="3">
    <location>
        <begin position="27"/>
        <end position="1581"/>
    </location>
</feature>
<reference evidence="7 8" key="1">
    <citation type="journal article" date="2022" name="Nat. Ecol. Evol.">
        <title>A masculinizing supergene underlies an exaggerated male reproductive morph in a spider.</title>
        <authorList>
            <person name="Hendrickx F."/>
            <person name="De Corte Z."/>
            <person name="Sonet G."/>
            <person name="Van Belleghem S.M."/>
            <person name="Kostlbacher S."/>
            <person name="Vangestel C."/>
        </authorList>
    </citation>
    <scope>NUCLEOTIDE SEQUENCE [LARGE SCALE GENOMIC DNA]</scope>
    <source>
        <strain evidence="7">W744_W776</strain>
    </source>
</reference>
<sequence length="1581" mass="180198">MECEVTMLLELSAFLVFSITLASGQADTFPQFPLEFRKTHVKHEPSYFVMASKMVRPGQVYRVTVSVFQTMFPITVRASIQRDGVELTTAIQEVKQNIPETLLLKVPTTSVPGAYNLRVEGNVNGVLGGTAFINETKLTFSQRSMTIFVQTDRPVYKQGQTVRFRALPITTGLKAFPDAVDLYMLDPRNTIVRRWLSRQTNLGAVSLEYPLSQQPVYGKWTLRVVAQGQIEEYNFLVEEYYQTRFEVNVTMPSFFTDTEDYVFGTVEANYTSGVPVRGNLTVIAAIESLKRSNRIGVPTPSVQQHYALFDGTQDFKFSMREFADLVPQLDKSKVTVTAVVGERYLDILEKGFAETIIYNSRIKLEFLGANPQIFKPGMPFKVYVAVFYQDGSQIPQDRLSKEKIQVTPILEFYNGGSRRLNTRYEKMSLLHPGIWEVSIDLQTEFLSKEDLKNIRLMSLEAYYYNEKTAEQAKDSLKVYSSYSRTNRHLQVSTSTRTPKVGEYIIFHVRANYFVESFSYVLVSKGIILLAGQETMSASIKTFAVSLSPEMAPTSTIVVYSVAREGEVVVDSLTFPVNGISKNNFTVTLNNKKDKTGDTIEVVVVGRPASYVGISALDKALYDMKGGNEFSHAEVLRKMSLFDEGSNGTMTHLWLSKEGNLESVVHYPAATYGIDAQTTLEYAGLVVFSDANITRKAEYCNASEGYLTCLEGNCYRIEKHCDGYKDCPDGIDEVGCPKRDEIDLKKFKMHRINRIQRLYDNAWLWHDINIGPLGYYIFNAPVPDIPTRWMVQAFGMNNYDGFGIQDKPIEFSSVRPFYMNVEMPTRSMQGEQIGIRISVFNYMSYEIEALIVVADSPDYKFVHVESFGRVDSYSPRTSYGEHQHLVFIKPGKSVEVYMPIVPTRMGDIDVTIMTKSQVAKDVITKRVHVEADGIPQYRHTTVQLDLSQGAYLIKYMDTNITETPIVPYRQERLYMFGSNKAEISIVGDVTGPAFPTMPVNATSLLRKPFWCGEQTMFNFASNLFTLLYLRLTGQRQPDIEKQAFKNLNIEYQRQLSYQLDDGSFVPFRWNSRPSVWLTAFCARIFHKATFQEWENFLYIDPDVITKAVEWLIEHQTPDGAFYETTLEPLDRKMDLSIVSPYGNVQYRNISLTAHVLITLSELKDLRGDVGSKISTARRQARTYLERILHLVRELPDPYELAIVTYALTVSNSPDANEAINNLDSRMREESGMRYWARERVKGPTTKIENTRPYLISRLPDRYDASNIEATAYGLLVHVEQNAVIQREIVEWLNSQRLTYGGWASTQDSIIAQEALIAHAIQSRVRDVIDVSVTVEVPSVPGFIKNVHIGQDNLSKQQKFEIDNAWGVVLVRAQGSGIALVQLSVQYNVDWPHLQTPPPVEAFSLKVKGYYYGRNSSHIEISACQKWTLLEESERSGMAVLEVDIPTGYVIQQQKLDKYVRSGVVQNLKEARYDERKVSFYFTYLDKRTTCLSFTIQRWYPVANMTRWLPVRVYDYYAPERFNETMFDVYNLFVLSICQVCGSYQCPYCPIFSWSNNVVANPVLLALATLFSLCTYSKIIPQH</sequence>
<dbReference type="EMBL" id="JAFNEN010000464">
    <property type="protein sequence ID" value="KAG8182377.1"/>
    <property type="molecule type" value="Genomic_DNA"/>
</dbReference>
<keyword evidence="8" id="KW-1185">Reference proteome</keyword>
<accession>A0AAV6UDD6</accession>
<evidence type="ECO:0000259" key="5">
    <source>
        <dbReference type="SMART" id="SM01360"/>
    </source>
</evidence>
<dbReference type="Pfam" id="PF01835">
    <property type="entry name" value="MG2"/>
    <property type="match status" value="1"/>
</dbReference>
<protein>
    <recommendedName>
        <fullName evidence="9">CD109 antigen</fullName>
    </recommendedName>
</protein>
<dbReference type="Gene3D" id="2.60.40.10">
    <property type="entry name" value="Immunoglobulins"/>
    <property type="match status" value="2"/>
</dbReference>
<dbReference type="Pfam" id="PF00207">
    <property type="entry name" value="A2M"/>
    <property type="match status" value="1"/>
</dbReference>
<dbReference type="GO" id="GO:0005615">
    <property type="term" value="C:extracellular space"/>
    <property type="evidence" value="ECO:0007669"/>
    <property type="project" value="InterPro"/>
</dbReference>
<dbReference type="Proteomes" id="UP000827092">
    <property type="component" value="Unassembled WGS sequence"/>
</dbReference>
<dbReference type="InterPro" id="IPR013783">
    <property type="entry name" value="Ig-like_fold"/>
</dbReference>
<evidence type="ECO:0008006" key="9">
    <source>
        <dbReference type="Google" id="ProtNLM"/>
    </source>
</evidence>
<dbReference type="InterPro" id="IPR011626">
    <property type="entry name" value="Alpha-macroglobulin_TED"/>
</dbReference>
<dbReference type="SUPFAM" id="SSF57424">
    <property type="entry name" value="LDL receptor-like module"/>
    <property type="match status" value="1"/>
</dbReference>
<dbReference type="InterPro" id="IPR009048">
    <property type="entry name" value="A-macroglobulin_rcpt-bd"/>
</dbReference>
<evidence type="ECO:0000256" key="3">
    <source>
        <dbReference type="SAM" id="SignalP"/>
    </source>
</evidence>
<gene>
    <name evidence="7" type="ORF">JTE90_010740</name>
</gene>
<dbReference type="SUPFAM" id="SSF49410">
    <property type="entry name" value="Alpha-macroglobulin receptor domain"/>
    <property type="match status" value="1"/>
</dbReference>
<dbReference type="Gene3D" id="2.60.40.1940">
    <property type="match status" value="1"/>
</dbReference>
<dbReference type="Gene3D" id="2.60.40.690">
    <property type="entry name" value="Alpha-macroglobulin, receptor-binding domain"/>
    <property type="match status" value="1"/>
</dbReference>
<dbReference type="SMART" id="SM01361">
    <property type="entry name" value="A2M_recep"/>
    <property type="match status" value="1"/>
</dbReference>
<evidence type="ECO:0000259" key="4">
    <source>
        <dbReference type="SMART" id="SM01359"/>
    </source>
</evidence>
<evidence type="ECO:0000256" key="1">
    <source>
        <dbReference type="ARBA" id="ARBA00023157"/>
    </source>
</evidence>
<feature type="disulfide bond" evidence="2">
    <location>
        <begin position="720"/>
        <end position="735"/>
    </location>
</feature>
<feature type="signal peptide" evidence="3">
    <location>
        <begin position="1"/>
        <end position="26"/>
    </location>
</feature>
<dbReference type="SMART" id="SM01359">
    <property type="entry name" value="A2M_N_2"/>
    <property type="match status" value="1"/>
</dbReference>
<dbReference type="Gene3D" id="2.20.130.20">
    <property type="match status" value="1"/>
</dbReference>
<evidence type="ECO:0000313" key="7">
    <source>
        <dbReference type="EMBL" id="KAG8182377.1"/>
    </source>
</evidence>
<feature type="domain" description="Alpha-macroglobulin receptor-binding" evidence="6">
    <location>
        <begin position="1434"/>
        <end position="1525"/>
    </location>
</feature>
<dbReference type="InterPro" id="IPR047565">
    <property type="entry name" value="Alpha-macroglob_thiol-ester_cl"/>
</dbReference>
<feature type="domain" description="Alpha-2-macroglobulin bait region" evidence="4">
    <location>
        <begin position="489"/>
        <end position="623"/>
    </location>
</feature>
<keyword evidence="3" id="KW-0732">Signal</keyword>
<dbReference type="Pfam" id="PF07703">
    <property type="entry name" value="A2M_BRD"/>
    <property type="match status" value="1"/>
</dbReference>
<dbReference type="Gene3D" id="6.20.50.160">
    <property type="match status" value="1"/>
</dbReference>
<dbReference type="InterPro" id="IPR002890">
    <property type="entry name" value="MG2"/>
</dbReference>
<dbReference type="SMART" id="SM01360">
    <property type="entry name" value="A2M"/>
    <property type="match status" value="1"/>
</dbReference>
<dbReference type="Pfam" id="PF07677">
    <property type="entry name" value="A2M_recep"/>
    <property type="match status" value="1"/>
</dbReference>
<dbReference type="PANTHER" id="PTHR11412">
    <property type="entry name" value="MACROGLOBULIN / COMPLEMENT"/>
    <property type="match status" value="1"/>
</dbReference>
<dbReference type="InterPro" id="IPR041555">
    <property type="entry name" value="MG3"/>
</dbReference>
<dbReference type="GO" id="GO:0004866">
    <property type="term" value="F:endopeptidase inhibitor activity"/>
    <property type="evidence" value="ECO:0007669"/>
    <property type="project" value="InterPro"/>
</dbReference>
<proteinExistence type="predicted"/>
<dbReference type="Gene3D" id="1.50.10.20">
    <property type="match status" value="1"/>
</dbReference>
<dbReference type="InterPro" id="IPR002172">
    <property type="entry name" value="LDrepeatLR_classA_rpt"/>
</dbReference>
<dbReference type="Gene3D" id="4.10.400.10">
    <property type="entry name" value="Low-density Lipoprotein Receptor"/>
    <property type="match status" value="1"/>
</dbReference>
<name>A0AAV6UDD6_9ARAC</name>
<keyword evidence="1 2" id="KW-1015">Disulfide bond</keyword>